<keyword evidence="3 7" id="KW-0227">DNA damage</keyword>
<dbReference type="InterPro" id="IPR003717">
    <property type="entry name" value="RecO"/>
</dbReference>
<accession>A0A376GZ86</accession>
<dbReference type="InterPro" id="IPR022572">
    <property type="entry name" value="DNA_rep/recomb_RecO_N"/>
</dbReference>
<protein>
    <recommendedName>
        <fullName evidence="2 7">DNA repair protein RecO</fullName>
    </recommendedName>
    <alternativeName>
        <fullName evidence="6 7">Recombination protein O</fullName>
    </alternativeName>
</protein>
<dbReference type="GO" id="GO:0043590">
    <property type="term" value="C:bacterial nucleoid"/>
    <property type="evidence" value="ECO:0007669"/>
    <property type="project" value="TreeGrafter"/>
</dbReference>
<evidence type="ECO:0000256" key="1">
    <source>
        <dbReference type="ARBA" id="ARBA00007452"/>
    </source>
</evidence>
<feature type="domain" description="DNA replication/recombination mediator RecO N-terminal" evidence="8">
    <location>
        <begin position="1"/>
        <end position="80"/>
    </location>
</feature>
<dbReference type="Pfam" id="PF11967">
    <property type="entry name" value="RecO_N"/>
    <property type="match status" value="1"/>
</dbReference>
<dbReference type="PANTHER" id="PTHR33991">
    <property type="entry name" value="DNA REPAIR PROTEIN RECO"/>
    <property type="match status" value="1"/>
</dbReference>
<dbReference type="InterPro" id="IPR042242">
    <property type="entry name" value="RecO_C"/>
</dbReference>
<keyword evidence="5 7" id="KW-0234">DNA repair</keyword>
<dbReference type="OrthoDB" id="9797083at2"/>
<proteinExistence type="inferred from homology"/>
<comment type="similarity">
    <text evidence="1 7">Belongs to the RecO family.</text>
</comment>
<dbReference type="Proteomes" id="UP000254807">
    <property type="component" value="Unassembled WGS sequence"/>
</dbReference>
<evidence type="ECO:0000256" key="4">
    <source>
        <dbReference type="ARBA" id="ARBA00023172"/>
    </source>
</evidence>
<dbReference type="GO" id="GO:0006302">
    <property type="term" value="P:double-strand break repair"/>
    <property type="evidence" value="ECO:0007669"/>
    <property type="project" value="TreeGrafter"/>
</dbReference>
<evidence type="ECO:0000256" key="6">
    <source>
        <dbReference type="ARBA" id="ARBA00033409"/>
    </source>
</evidence>
<evidence type="ECO:0000259" key="8">
    <source>
        <dbReference type="Pfam" id="PF11967"/>
    </source>
</evidence>
<keyword evidence="10" id="KW-1185">Reference proteome</keyword>
<dbReference type="PANTHER" id="PTHR33991:SF1">
    <property type="entry name" value="DNA REPAIR PROTEIN RECO"/>
    <property type="match status" value="1"/>
</dbReference>
<name>A0A376GZ86_ENTGA</name>
<evidence type="ECO:0000313" key="10">
    <source>
        <dbReference type="Proteomes" id="UP000254807"/>
    </source>
</evidence>
<dbReference type="Gene3D" id="2.40.50.140">
    <property type="entry name" value="Nucleic acid-binding proteins"/>
    <property type="match status" value="1"/>
</dbReference>
<evidence type="ECO:0000313" key="9">
    <source>
        <dbReference type="EMBL" id="STD81875.1"/>
    </source>
</evidence>
<evidence type="ECO:0000256" key="5">
    <source>
        <dbReference type="ARBA" id="ARBA00023204"/>
    </source>
</evidence>
<dbReference type="GO" id="GO:0006310">
    <property type="term" value="P:DNA recombination"/>
    <property type="evidence" value="ECO:0007669"/>
    <property type="project" value="UniProtKB-UniRule"/>
</dbReference>
<dbReference type="NCBIfam" id="TIGR00613">
    <property type="entry name" value="reco"/>
    <property type="match status" value="1"/>
</dbReference>
<evidence type="ECO:0000256" key="7">
    <source>
        <dbReference type="HAMAP-Rule" id="MF_00201"/>
    </source>
</evidence>
<sequence length="258" mass="29826">MNLVETKGILLFTRDHKEKDKLVKIFTESAGKQMFYVKGAHRKNNPLTPALLSYTEATYIGNIRSEGLSFLNNAKDIHSFRKIQGDIFLAGYATYLLNLADSAIDDRVYDPNLYHFLHEALQLMDADNDAEIIANIFEIQLLQRFGVSPIWAHCAVCGQTEGRFDYSSKYNGVICEKHWALDDHRYHGDPRAIHFIRLFAQISYEQIASIKLKPETKQAIRQVIDLLYDEYVGLHLKSKKFIDQMGQWQDILKPKDQR</sequence>
<dbReference type="AlphaFoldDB" id="A0A376GZ86"/>
<reference evidence="9 10" key="1">
    <citation type="submission" date="2018-06" db="EMBL/GenBank/DDBJ databases">
        <authorList>
            <consortium name="Pathogen Informatics"/>
            <person name="Doyle S."/>
        </authorList>
    </citation>
    <scope>NUCLEOTIDE SEQUENCE [LARGE SCALE GENOMIC DNA]</scope>
    <source>
        <strain evidence="9 10">NCTC12360</strain>
    </source>
</reference>
<organism evidence="9 10">
    <name type="scientific">Enterococcus gallinarum</name>
    <dbReference type="NCBI Taxonomy" id="1353"/>
    <lineage>
        <taxon>Bacteria</taxon>
        <taxon>Bacillati</taxon>
        <taxon>Bacillota</taxon>
        <taxon>Bacilli</taxon>
        <taxon>Lactobacillales</taxon>
        <taxon>Enterococcaceae</taxon>
        <taxon>Enterococcus</taxon>
    </lineage>
</organism>
<dbReference type="InterPro" id="IPR037278">
    <property type="entry name" value="ARFGAP/RecO"/>
</dbReference>
<comment type="function">
    <text evidence="7">Involved in DNA repair and RecF pathway recombination.</text>
</comment>
<dbReference type="RefSeq" id="WP_060813414.1">
    <property type="nucleotide sequence ID" value="NZ_JBHULA010000008.1"/>
</dbReference>
<evidence type="ECO:0000256" key="2">
    <source>
        <dbReference type="ARBA" id="ARBA00021310"/>
    </source>
</evidence>
<dbReference type="Pfam" id="PF02565">
    <property type="entry name" value="RecO_C"/>
    <property type="match status" value="1"/>
</dbReference>
<keyword evidence="4 7" id="KW-0233">DNA recombination</keyword>
<gene>
    <name evidence="7 9" type="primary">recO</name>
    <name evidence="9" type="ORF">NCTC12360_00291</name>
</gene>
<dbReference type="SUPFAM" id="SSF50249">
    <property type="entry name" value="Nucleic acid-binding proteins"/>
    <property type="match status" value="1"/>
</dbReference>
<dbReference type="SUPFAM" id="SSF57863">
    <property type="entry name" value="ArfGap/RecO-like zinc finger"/>
    <property type="match status" value="1"/>
</dbReference>
<evidence type="ECO:0000256" key="3">
    <source>
        <dbReference type="ARBA" id="ARBA00022763"/>
    </source>
</evidence>
<dbReference type="Gene3D" id="1.20.1440.120">
    <property type="entry name" value="Recombination protein O, C-terminal domain"/>
    <property type="match status" value="1"/>
</dbReference>
<dbReference type="HAMAP" id="MF_00201">
    <property type="entry name" value="RecO"/>
    <property type="match status" value="1"/>
</dbReference>
<dbReference type="EMBL" id="UFYW01000001">
    <property type="protein sequence ID" value="STD81875.1"/>
    <property type="molecule type" value="Genomic_DNA"/>
</dbReference>
<dbReference type="InterPro" id="IPR012340">
    <property type="entry name" value="NA-bd_OB-fold"/>
</dbReference>